<dbReference type="CDD" id="cd00082">
    <property type="entry name" value="HisKA"/>
    <property type="match status" value="1"/>
</dbReference>
<dbReference type="InterPro" id="IPR003661">
    <property type="entry name" value="HisK_dim/P_dom"/>
</dbReference>
<dbReference type="Gene3D" id="3.30.450.40">
    <property type="match status" value="1"/>
</dbReference>
<sequence length="554" mass="61378">MTEPILTNKHFFEKRDVQAEKSTSSAYPLLENEAERLKALQSYHILDTAEDADFDDLTALAAAICQTPIALISLVDQKRQWFKSHKGLSARETPRDYSFCAHGLAVPTQPLIVTDATRDVRFKENPLVTGDPGIVFYAGVPLVNTDGFALGSLCVIDTESRELSAEQIAGLSILGRQVIDKLELRRTLTNLAELNERLVESNHGLASAQLKLKQAIETGKMDTWSINPKTLEVTMSGFIKELFGYLPDEDLPMEAILEAVDPDYRQMLLDVLKDALENAKPSDTEYPITNKITGEQIWVKATGKVYFDSEGNQTEYSGMFMDITERKLDEIRKNDFIGMVSHELKTPLTSINGYIQLLQAKAKKSEDSFSQKALEKSAMQVKKMTAMINGFLNVSRLQSGKILLQKESFMMDQLVRNTVEDIIVSESNHNIILQPCSNLVVVGDADKIANVISNLVSNAIKYSPLGTTITVGCESVNDTVTVSVSDEGMGISETDLQHLFERYYRVESGNTALISGFGIGLYLCAEIVQIHSGKIWAESTIGEGSTFYFSIPLV</sequence>
<dbReference type="InterPro" id="IPR003018">
    <property type="entry name" value="GAF"/>
</dbReference>
<dbReference type="Gene3D" id="3.30.450.20">
    <property type="entry name" value="PAS domain"/>
    <property type="match status" value="1"/>
</dbReference>
<dbReference type="PROSITE" id="PS50112">
    <property type="entry name" value="PAS"/>
    <property type="match status" value="1"/>
</dbReference>
<dbReference type="PANTHER" id="PTHR45453:SF1">
    <property type="entry name" value="PHOSPHATE REGULON SENSOR PROTEIN PHOR"/>
    <property type="match status" value="1"/>
</dbReference>
<dbReference type="InterPro" id="IPR005467">
    <property type="entry name" value="His_kinase_dom"/>
</dbReference>
<dbReference type="NCBIfam" id="TIGR00229">
    <property type="entry name" value="sensory_box"/>
    <property type="match status" value="1"/>
</dbReference>
<dbReference type="SUPFAM" id="SSF47384">
    <property type="entry name" value="Homodimeric domain of signal transducing histidine kinase"/>
    <property type="match status" value="1"/>
</dbReference>
<dbReference type="InterPro" id="IPR029016">
    <property type="entry name" value="GAF-like_dom_sf"/>
</dbReference>
<dbReference type="GO" id="GO:0004721">
    <property type="term" value="F:phosphoprotein phosphatase activity"/>
    <property type="evidence" value="ECO:0007669"/>
    <property type="project" value="TreeGrafter"/>
</dbReference>
<dbReference type="PROSITE" id="PS50113">
    <property type="entry name" value="PAC"/>
    <property type="match status" value="1"/>
</dbReference>
<evidence type="ECO:0000256" key="6">
    <source>
        <dbReference type="ARBA" id="ARBA00023012"/>
    </source>
</evidence>
<dbReference type="InterPro" id="IPR036097">
    <property type="entry name" value="HisK_dim/P_sf"/>
</dbReference>
<dbReference type="InterPro" id="IPR004358">
    <property type="entry name" value="Sig_transdc_His_kin-like_C"/>
</dbReference>
<dbReference type="InterPro" id="IPR036890">
    <property type="entry name" value="HATPase_C_sf"/>
</dbReference>
<dbReference type="AlphaFoldDB" id="A0A4R6IEJ8"/>
<keyword evidence="5" id="KW-0418">Kinase</keyword>
<dbReference type="FunFam" id="3.30.565.10:FF:000006">
    <property type="entry name" value="Sensor histidine kinase WalK"/>
    <property type="match status" value="1"/>
</dbReference>
<comment type="caution">
    <text evidence="11">The sequence shown here is derived from an EMBL/GenBank/DDBJ whole genome shotgun (WGS) entry which is preliminary data.</text>
</comment>
<keyword evidence="6" id="KW-0902">Two-component regulatory system</keyword>
<dbReference type="InterPro" id="IPR000014">
    <property type="entry name" value="PAS"/>
</dbReference>
<dbReference type="Gene3D" id="1.10.287.130">
    <property type="match status" value="1"/>
</dbReference>
<dbReference type="GO" id="GO:0016036">
    <property type="term" value="P:cellular response to phosphate starvation"/>
    <property type="evidence" value="ECO:0007669"/>
    <property type="project" value="TreeGrafter"/>
</dbReference>
<dbReference type="Gene3D" id="3.30.565.10">
    <property type="entry name" value="Histidine kinase-like ATPase, C-terminal domain"/>
    <property type="match status" value="1"/>
</dbReference>
<evidence type="ECO:0000259" key="9">
    <source>
        <dbReference type="PROSITE" id="PS50112"/>
    </source>
</evidence>
<dbReference type="EC" id="2.7.13.3" evidence="2"/>
<dbReference type="EMBL" id="SNWM01000004">
    <property type="protein sequence ID" value="TDO20723.1"/>
    <property type="molecule type" value="Genomic_DNA"/>
</dbReference>
<reference evidence="11 12" key="1">
    <citation type="submission" date="2019-03" db="EMBL/GenBank/DDBJ databases">
        <title>Genomic Encyclopedia of Archaeal and Bacterial Type Strains, Phase II (KMG-II): from individual species to whole genera.</title>
        <authorList>
            <person name="Goeker M."/>
        </authorList>
    </citation>
    <scope>NUCLEOTIDE SEQUENCE [LARGE SCALE GENOMIC DNA]</scope>
    <source>
        <strain evidence="11 12">DSM 19034</strain>
    </source>
</reference>
<dbReference type="PROSITE" id="PS50109">
    <property type="entry name" value="HIS_KIN"/>
    <property type="match status" value="1"/>
</dbReference>
<keyword evidence="3" id="KW-0597">Phosphoprotein</keyword>
<dbReference type="InterPro" id="IPR050351">
    <property type="entry name" value="BphY/WalK/GraS-like"/>
</dbReference>
<name>A0A4R6IEJ8_9SPHI</name>
<feature type="domain" description="PAS" evidence="9">
    <location>
        <begin position="208"/>
        <end position="279"/>
    </location>
</feature>
<dbReference type="Pfam" id="PF01590">
    <property type="entry name" value="GAF"/>
    <property type="match status" value="1"/>
</dbReference>
<organism evidence="11 12">
    <name type="scientific">Pedobacter duraquae</name>
    <dbReference type="NCBI Taxonomy" id="425511"/>
    <lineage>
        <taxon>Bacteria</taxon>
        <taxon>Pseudomonadati</taxon>
        <taxon>Bacteroidota</taxon>
        <taxon>Sphingobacteriia</taxon>
        <taxon>Sphingobacteriales</taxon>
        <taxon>Sphingobacteriaceae</taxon>
        <taxon>Pedobacter</taxon>
    </lineage>
</organism>
<evidence type="ECO:0000256" key="5">
    <source>
        <dbReference type="ARBA" id="ARBA00022777"/>
    </source>
</evidence>
<evidence type="ECO:0000256" key="3">
    <source>
        <dbReference type="ARBA" id="ARBA00022553"/>
    </source>
</evidence>
<evidence type="ECO:0000313" key="11">
    <source>
        <dbReference type="EMBL" id="TDO20723.1"/>
    </source>
</evidence>
<gene>
    <name evidence="11" type="ORF">CLV32_3356</name>
</gene>
<keyword evidence="12" id="KW-1185">Reference proteome</keyword>
<dbReference type="GO" id="GO:0005886">
    <property type="term" value="C:plasma membrane"/>
    <property type="evidence" value="ECO:0007669"/>
    <property type="project" value="TreeGrafter"/>
</dbReference>
<evidence type="ECO:0000256" key="4">
    <source>
        <dbReference type="ARBA" id="ARBA00022679"/>
    </source>
</evidence>
<evidence type="ECO:0000256" key="7">
    <source>
        <dbReference type="ARBA" id="ARBA00023136"/>
    </source>
</evidence>
<feature type="domain" description="PAC" evidence="10">
    <location>
        <begin position="282"/>
        <end position="335"/>
    </location>
</feature>
<comment type="catalytic activity">
    <reaction evidence="1">
        <text>ATP + protein L-histidine = ADP + protein N-phospho-L-histidine.</text>
        <dbReference type="EC" id="2.7.13.3"/>
    </reaction>
</comment>
<dbReference type="GO" id="GO:0000155">
    <property type="term" value="F:phosphorelay sensor kinase activity"/>
    <property type="evidence" value="ECO:0007669"/>
    <property type="project" value="InterPro"/>
</dbReference>
<evidence type="ECO:0000259" key="10">
    <source>
        <dbReference type="PROSITE" id="PS50113"/>
    </source>
</evidence>
<dbReference type="SUPFAM" id="SSF55785">
    <property type="entry name" value="PYP-like sensor domain (PAS domain)"/>
    <property type="match status" value="1"/>
</dbReference>
<dbReference type="PRINTS" id="PR00344">
    <property type="entry name" value="BCTRLSENSOR"/>
</dbReference>
<dbReference type="SUPFAM" id="SSF55874">
    <property type="entry name" value="ATPase domain of HSP90 chaperone/DNA topoisomerase II/histidine kinase"/>
    <property type="match status" value="1"/>
</dbReference>
<dbReference type="InterPro" id="IPR000700">
    <property type="entry name" value="PAS-assoc_C"/>
</dbReference>
<dbReference type="FunFam" id="1.10.287.130:FF:000001">
    <property type="entry name" value="Two-component sensor histidine kinase"/>
    <property type="match status" value="1"/>
</dbReference>
<evidence type="ECO:0000256" key="2">
    <source>
        <dbReference type="ARBA" id="ARBA00012438"/>
    </source>
</evidence>
<protein>
    <recommendedName>
        <fullName evidence="2">histidine kinase</fullName>
        <ecNumber evidence="2">2.7.13.3</ecNumber>
    </recommendedName>
</protein>
<accession>A0A4R6IEJ8</accession>
<evidence type="ECO:0000313" key="12">
    <source>
        <dbReference type="Proteomes" id="UP000295499"/>
    </source>
</evidence>
<feature type="domain" description="Histidine kinase" evidence="8">
    <location>
        <begin position="339"/>
        <end position="554"/>
    </location>
</feature>
<evidence type="ECO:0000256" key="1">
    <source>
        <dbReference type="ARBA" id="ARBA00000085"/>
    </source>
</evidence>
<keyword evidence="7" id="KW-0472">Membrane</keyword>
<dbReference type="SUPFAM" id="SSF55781">
    <property type="entry name" value="GAF domain-like"/>
    <property type="match status" value="1"/>
</dbReference>
<dbReference type="InterPro" id="IPR013655">
    <property type="entry name" value="PAS_fold_3"/>
</dbReference>
<dbReference type="PANTHER" id="PTHR45453">
    <property type="entry name" value="PHOSPHATE REGULON SENSOR PROTEIN PHOR"/>
    <property type="match status" value="1"/>
</dbReference>
<dbReference type="Pfam" id="PF02518">
    <property type="entry name" value="HATPase_c"/>
    <property type="match status" value="1"/>
</dbReference>
<evidence type="ECO:0000259" key="8">
    <source>
        <dbReference type="PROSITE" id="PS50109"/>
    </source>
</evidence>
<dbReference type="RefSeq" id="WP_133557448.1">
    <property type="nucleotide sequence ID" value="NZ_SNWM01000004.1"/>
</dbReference>
<dbReference type="OrthoDB" id="9813151at2"/>
<dbReference type="SMART" id="SM00387">
    <property type="entry name" value="HATPase_c"/>
    <property type="match status" value="1"/>
</dbReference>
<dbReference type="CDD" id="cd00130">
    <property type="entry name" value="PAS"/>
    <property type="match status" value="1"/>
</dbReference>
<dbReference type="Pfam" id="PF00512">
    <property type="entry name" value="HisKA"/>
    <property type="match status" value="1"/>
</dbReference>
<dbReference type="InterPro" id="IPR035965">
    <property type="entry name" value="PAS-like_dom_sf"/>
</dbReference>
<proteinExistence type="predicted"/>
<keyword evidence="4" id="KW-0808">Transferase</keyword>
<dbReference type="Pfam" id="PF08447">
    <property type="entry name" value="PAS_3"/>
    <property type="match status" value="1"/>
</dbReference>
<dbReference type="SMART" id="SM00388">
    <property type="entry name" value="HisKA"/>
    <property type="match status" value="1"/>
</dbReference>
<dbReference type="Proteomes" id="UP000295499">
    <property type="component" value="Unassembled WGS sequence"/>
</dbReference>
<dbReference type="InterPro" id="IPR003594">
    <property type="entry name" value="HATPase_dom"/>
</dbReference>